<evidence type="ECO:0000256" key="1">
    <source>
        <dbReference type="SAM" id="MobiDB-lite"/>
    </source>
</evidence>
<dbReference type="OrthoDB" id="9811127at2"/>
<feature type="region of interest" description="Disordered" evidence="1">
    <location>
        <begin position="44"/>
        <end position="99"/>
    </location>
</feature>
<evidence type="ECO:0000313" key="3">
    <source>
        <dbReference type="Proteomes" id="UP000295696"/>
    </source>
</evidence>
<feature type="compositionally biased region" description="Basic residues" evidence="1">
    <location>
        <begin position="86"/>
        <end position="99"/>
    </location>
</feature>
<organism evidence="2 3">
    <name type="scientific">Primorskyibacter sedentarius</name>
    <dbReference type="NCBI Taxonomy" id="745311"/>
    <lineage>
        <taxon>Bacteria</taxon>
        <taxon>Pseudomonadati</taxon>
        <taxon>Pseudomonadota</taxon>
        <taxon>Alphaproteobacteria</taxon>
        <taxon>Rhodobacterales</taxon>
        <taxon>Roseobacteraceae</taxon>
        <taxon>Primorskyibacter</taxon>
    </lineage>
</organism>
<dbReference type="EMBL" id="SLZU01000009">
    <property type="protein sequence ID" value="TCS62334.1"/>
    <property type="molecule type" value="Genomic_DNA"/>
</dbReference>
<sequence>MTNTITDDAQIAEAAFYIWLEEGQPEGRAQEHWHQAVAALTATAKPAKRKTTRTKVAAKPAAKPATRAKAKPKAAAAAKAPAKAKTAAKPRKTKASTGA</sequence>
<comment type="caution">
    <text evidence="2">The sequence shown here is derived from an EMBL/GenBank/DDBJ whole genome shotgun (WGS) entry which is preliminary data.</text>
</comment>
<proteinExistence type="predicted"/>
<protein>
    <submittedName>
        <fullName evidence="2">DUF2934 family protein</fullName>
    </submittedName>
</protein>
<dbReference type="InterPro" id="IPR021327">
    <property type="entry name" value="DUF2934"/>
</dbReference>
<gene>
    <name evidence="2" type="ORF">EDD52_10974</name>
</gene>
<accession>A0A4R3J9Z0</accession>
<reference evidence="2 3" key="1">
    <citation type="submission" date="2019-03" db="EMBL/GenBank/DDBJ databases">
        <title>Genomic Encyclopedia of Type Strains, Phase IV (KMG-IV): sequencing the most valuable type-strain genomes for metagenomic binning, comparative biology and taxonomic classification.</title>
        <authorList>
            <person name="Goeker M."/>
        </authorList>
    </citation>
    <scope>NUCLEOTIDE SEQUENCE [LARGE SCALE GENOMIC DNA]</scope>
    <source>
        <strain evidence="2 3">DSM 104836</strain>
    </source>
</reference>
<name>A0A4R3J9Z0_9RHOB</name>
<keyword evidence="3" id="KW-1185">Reference proteome</keyword>
<dbReference type="RefSeq" id="WP_132245697.1">
    <property type="nucleotide sequence ID" value="NZ_SLZU01000009.1"/>
</dbReference>
<dbReference type="AlphaFoldDB" id="A0A4R3J9Z0"/>
<dbReference type="Proteomes" id="UP000295696">
    <property type="component" value="Unassembled WGS sequence"/>
</dbReference>
<evidence type="ECO:0000313" key="2">
    <source>
        <dbReference type="EMBL" id="TCS62334.1"/>
    </source>
</evidence>
<feature type="compositionally biased region" description="Low complexity" evidence="1">
    <location>
        <begin position="54"/>
        <end position="65"/>
    </location>
</feature>
<dbReference type="Pfam" id="PF11154">
    <property type="entry name" value="DUF2934"/>
    <property type="match status" value="1"/>
</dbReference>
<feature type="compositionally biased region" description="Low complexity" evidence="1">
    <location>
        <begin position="73"/>
        <end position="85"/>
    </location>
</feature>